<protein>
    <submittedName>
        <fullName evidence="1">Uncharacterized protein</fullName>
    </submittedName>
</protein>
<dbReference type="Gene3D" id="6.10.140.2220">
    <property type="match status" value="1"/>
</dbReference>
<proteinExistence type="predicted"/>
<name>A0A0C3C0N2_PILCF</name>
<dbReference type="OrthoDB" id="2951111at2759"/>
<dbReference type="Proteomes" id="UP000054166">
    <property type="component" value="Unassembled WGS sequence"/>
</dbReference>
<evidence type="ECO:0000313" key="2">
    <source>
        <dbReference type="Proteomes" id="UP000054166"/>
    </source>
</evidence>
<gene>
    <name evidence="1" type="ORF">PILCRDRAFT_819873</name>
</gene>
<dbReference type="HOGENOM" id="CLU_1078129_0_0_1"/>
<dbReference type="SUPFAM" id="SSF144232">
    <property type="entry name" value="HIT/MYND zinc finger-like"/>
    <property type="match status" value="1"/>
</dbReference>
<evidence type="ECO:0000313" key="1">
    <source>
        <dbReference type="EMBL" id="KIM83112.1"/>
    </source>
</evidence>
<sequence>MSSFSIVVRARVSINYISHQISVHYQHHPGIAYCSPEHQAVDWSSSHKAECRTSKAMKSKKIPAFQRIDPSNSSSRLSTIILPLQWNKMQLAGEDGGQQSYCTWDNPMDRIKPPSKSSAKSQCAKTIYGPDERFLVRARWGGHAPVTEEQRRSGWQGAVQPEHQSMLNFTMSMIHVVDRPYSFSIVMPKKTGVVDGSMYMTGDLPMESVDNTIIFDAMVEVIKKSERDKAEAAYFWAKRKGDCIEIDMVDIPDQSLGW</sequence>
<reference evidence="2" key="2">
    <citation type="submission" date="2015-01" db="EMBL/GenBank/DDBJ databases">
        <title>Evolutionary Origins and Diversification of the Mycorrhizal Mutualists.</title>
        <authorList>
            <consortium name="DOE Joint Genome Institute"/>
            <consortium name="Mycorrhizal Genomics Consortium"/>
            <person name="Kohler A."/>
            <person name="Kuo A."/>
            <person name="Nagy L.G."/>
            <person name="Floudas D."/>
            <person name="Copeland A."/>
            <person name="Barry K.W."/>
            <person name="Cichocki N."/>
            <person name="Veneault-Fourrey C."/>
            <person name="LaButti K."/>
            <person name="Lindquist E.A."/>
            <person name="Lipzen A."/>
            <person name="Lundell T."/>
            <person name="Morin E."/>
            <person name="Murat C."/>
            <person name="Riley R."/>
            <person name="Ohm R."/>
            <person name="Sun H."/>
            <person name="Tunlid A."/>
            <person name="Henrissat B."/>
            <person name="Grigoriev I.V."/>
            <person name="Hibbett D.S."/>
            <person name="Martin F."/>
        </authorList>
    </citation>
    <scope>NUCLEOTIDE SEQUENCE [LARGE SCALE GENOMIC DNA]</scope>
    <source>
        <strain evidence="2">F 1598</strain>
    </source>
</reference>
<reference evidence="1 2" key="1">
    <citation type="submission" date="2014-04" db="EMBL/GenBank/DDBJ databases">
        <authorList>
            <consortium name="DOE Joint Genome Institute"/>
            <person name="Kuo A."/>
            <person name="Tarkka M."/>
            <person name="Buscot F."/>
            <person name="Kohler A."/>
            <person name="Nagy L.G."/>
            <person name="Floudas D."/>
            <person name="Copeland A."/>
            <person name="Barry K.W."/>
            <person name="Cichocki N."/>
            <person name="Veneault-Fourrey C."/>
            <person name="LaButti K."/>
            <person name="Lindquist E.A."/>
            <person name="Lipzen A."/>
            <person name="Lundell T."/>
            <person name="Morin E."/>
            <person name="Murat C."/>
            <person name="Sun H."/>
            <person name="Tunlid A."/>
            <person name="Henrissat B."/>
            <person name="Grigoriev I.V."/>
            <person name="Hibbett D.S."/>
            <person name="Martin F."/>
            <person name="Nordberg H.P."/>
            <person name="Cantor M.N."/>
            <person name="Hua S.X."/>
        </authorList>
    </citation>
    <scope>NUCLEOTIDE SEQUENCE [LARGE SCALE GENOMIC DNA]</scope>
    <source>
        <strain evidence="1 2">F 1598</strain>
    </source>
</reference>
<dbReference type="InParanoid" id="A0A0C3C0N2"/>
<keyword evidence="2" id="KW-1185">Reference proteome</keyword>
<organism evidence="1 2">
    <name type="scientific">Piloderma croceum (strain F 1598)</name>
    <dbReference type="NCBI Taxonomy" id="765440"/>
    <lineage>
        <taxon>Eukaryota</taxon>
        <taxon>Fungi</taxon>
        <taxon>Dikarya</taxon>
        <taxon>Basidiomycota</taxon>
        <taxon>Agaricomycotina</taxon>
        <taxon>Agaricomycetes</taxon>
        <taxon>Agaricomycetidae</taxon>
        <taxon>Atheliales</taxon>
        <taxon>Atheliaceae</taxon>
        <taxon>Piloderma</taxon>
    </lineage>
</organism>
<accession>A0A0C3C0N2</accession>
<dbReference type="EMBL" id="KN832992">
    <property type="protein sequence ID" value="KIM83112.1"/>
    <property type="molecule type" value="Genomic_DNA"/>
</dbReference>
<dbReference type="AlphaFoldDB" id="A0A0C3C0N2"/>